<evidence type="ECO:0000313" key="1">
    <source>
        <dbReference type="EMBL" id="KAG8239653.1"/>
    </source>
</evidence>
<sequence length="132" mass="14358">MGAGMGVTNVYDGAHYQRGHGIGSFLGGIFRAALPILSKGAKAIGEETMHTGFNLMRDVAQNKPIRDSVLRRLDEAGDNLKRKAVNSIGELMKGSGYKKRRIVNRGSPVLSQTFTILSTGFMNVTLSEYRVL</sequence>
<gene>
    <name evidence="1" type="ORF">J437_LFUL019351</name>
</gene>
<dbReference type="AlphaFoldDB" id="A0A8K0KX23"/>
<comment type="caution">
    <text evidence="1">The sequence shown here is derived from an EMBL/GenBank/DDBJ whole genome shotgun (WGS) entry which is preliminary data.</text>
</comment>
<proteinExistence type="predicted"/>
<name>A0A8K0KX23_LADFU</name>
<accession>A0A8K0KX23</accession>
<dbReference type="Proteomes" id="UP000792457">
    <property type="component" value="Unassembled WGS sequence"/>
</dbReference>
<reference evidence="1" key="2">
    <citation type="submission" date="2017-10" db="EMBL/GenBank/DDBJ databases">
        <title>Ladona fulva Genome sequencing and assembly.</title>
        <authorList>
            <person name="Murali S."/>
            <person name="Richards S."/>
            <person name="Bandaranaike D."/>
            <person name="Bellair M."/>
            <person name="Blankenburg K."/>
            <person name="Chao H."/>
            <person name="Dinh H."/>
            <person name="Doddapaneni H."/>
            <person name="Dugan-Rocha S."/>
            <person name="Elkadiri S."/>
            <person name="Gnanaolivu R."/>
            <person name="Hernandez B."/>
            <person name="Skinner E."/>
            <person name="Javaid M."/>
            <person name="Lee S."/>
            <person name="Li M."/>
            <person name="Ming W."/>
            <person name="Munidasa M."/>
            <person name="Muniz J."/>
            <person name="Nguyen L."/>
            <person name="Hughes D."/>
            <person name="Osuji N."/>
            <person name="Pu L.-L."/>
            <person name="Puazo M."/>
            <person name="Qu C."/>
            <person name="Quiroz J."/>
            <person name="Raj R."/>
            <person name="Weissenberger G."/>
            <person name="Xin Y."/>
            <person name="Zou X."/>
            <person name="Han Y."/>
            <person name="Worley K."/>
            <person name="Muzny D."/>
            <person name="Gibbs R."/>
        </authorList>
    </citation>
    <scope>NUCLEOTIDE SEQUENCE</scope>
    <source>
        <strain evidence="1">Sampled in the wild</strain>
    </source>
</reference>
<keyword evidence="2" id="KW-1185">Reference proteome</keyword>
<evidence type="ECO:0000313" key="2">
    <source>
        <dbReference type="Proteomes" id="UP000792457"/>
    </source>
</evidence>
<dbReference type="EMBL" id="KZ309790">
    <property type="protein sequence ID" value="KAG8239653.1"/>
    <property type="molecule type" value="Genomic_DNA"/>
</dbReference>
<reference evidence="1" key="1">
    <citation type="submission" date="2013-04" db="EMBL/GenBank/DDBJ databases">
        <authorList>
            <person name="Qu J."/>
            <person name="Murali S.C."/>
            <person name="Bandaranaike D."/>
            <person name="Bellair M."/>
            <person name="Blankenburg K."/>
            <person name="Chao H."/>
            <person name="Dinh H."/>
            <person name="Doddapaneni H."/>
            <person name="Downs B."/>
            <person name="Dugan-Rocha S."/>
            <person name="Elkadiri S."/>
            <person name="Gnanaolivu R.D."/>
            <person name="Hernandez B."/>
            <person name="Javaid M."/>
            <person name="Jayaseelan J.C."/>
            <person name="Lee S."/>
            <person name="Li M."/>
            <person name="Ming W."/>
            <person name="Munidasa M."/>
            <person name="Muniz J."/>
            <person name="Nguyen L."/>
            <person name="Ongeri F."/>
            <person name="Osuji N."/>
            <person name="Pu L.-L."/>
            <person name="Puazo M."/>
            <person name="Qu C."/>
            <person name="Quiroz J."/>
            <person name="Raj R."/>
            <person name="Weissenberger G."/>
            <person name="Xin Y."/>
            <person name="Zou X."/>
            <person name="Han Y."/>
            <person name="Richards S."/>
            <person name="Worley K."/>
            <person name="Muzny D."/>
            <person name="Gibbs R."/>
        </authorList>
    </citation>
    <scope>NUCLEOTIDE SEQUENCE</scope>
    <source>
        <strain evidence="1">Sampled in the wild</strain>
    </source>
</reference>
<dbReference type="OrthoDB" id="5979489at2759"/>
<organism evidence="1 2">
    <name type="scientific">Ladona fulva</name>
    <name type="common">Scarce chaser dragonfly</name>
    <name type="synonym">Libellula fulva</name>
    <dbReference type="NCBI Taxonomy" id="123851"/>
    <lineage>
        <taxon>Eukaryota</taxon>
        <taxon>Metazoa</taxon>
        <taxon>Ecdysozoa</taxon>
        <taxon>Arthropoda</taxon>
        <taxon>Hexapoda</taxon>
        <taxon>Insecta</taxon>
        <taxon>Pterygota</taxon>
        <taxon>Palaeoptera</taxon>
        <taxon>Odonata</taxon>
        <taxon>Epiprocta</taxon>
        <taxon>Anisoptera</taxon>
        <taxon>Libelluloidea</taxon>
        <taxon>Libellulidae</taxon>
        <taxon>Ladona</taxon>
    </lineage>
</organism>
<protein>
    <submittedName>
        <fullName evidence="1">Uncharacterized protein</fullName>
    </submittedName>
</protein>